<dbReference type="EMBL" id="LACB01000274">
    <property type="protein sequence ID" value="KAJ9485296.1"/>
    <property type="molecule type" value="Genomic_DNA"/>
</dbReference>
<reference evidence="1" key="2">
    <citation type="journal article" date="2016" name="Fungal Biol.">
        <title>Ochratoxin A production by Penicillium thymicola.</title>
        <authorList>
            <person name="Nguyen H.D.T."/>
            <person name="McMullin D.R."/>
            <person name="Ponomareva E."/>
            <person name="Riley R."/>
            <person name="Pomraning K.R."/>
            <person name="Baker S.E."/>
            <person name="Seifert K.A."/>
        </authorList>
    </citation>
    <scope>NUCLEOTIDE SEQUENCE</scope>
    <source>
        <strain evidence="1">DAOM 180753</strain>
    </source>
</reference>
<accession>A0AAI9TDK6</accession>
<evidence type="ECO:0000313" key="2">
    <source>
        <dbReference type="Proteomes" id="UP001227192"/>
    </source>
</evidence>
<evidence type="ECO:0000313" key="1">
    <source>
        <dbReference type="EMBL" id="KAJ9485296.1"/>
    </source>
</evidence>
<sequence>MYALSSLGIGSIVVNRSKIWRCRHLYGDEKLHFHSYRSVILCCSNSCIFPRLFFCQAKIRHSGIKFRH</sequence>
<proteinExistence type="predicted"/>
<comment type="caution">
    <text evidence="1">The sequence shown here is derived from an EMBL/GenBank/DDBJ whole genome shotgun (WGS) entry which is preliminary data.</text>
</comment>
<organism evidence="1 2">
    <name type="scientific">Penicillium thymicola</name>
    <dbReference type="NCBI Taxonomy" id="293382"/>
    <lineage>
        <taxon>Eukaryota</taxon>
        <taxon>Fungi</taxon>
        <taxon>Dikarya</taxon>
        <taxon>Ascomycota</taxon>
        <taxon>Pezizomycotina</taxon>
        <taxon>Eurotiomycetes</taxon>
        <taxon>Eurotiomycetidae</taxon>
        <taxon>Eurotiales</taxon>
        <taxon>Aspergillaceae</taxon>
        <taxon>Penicillium</taxon>
    </lineage>
</organism>
<dbReference type="Proteomes" id="UP001227192">
    <property type="component" value="Unassembled WGS sequence"/>
</dbReference>
<dbReference type="AlphaFoldDB" id="A0AAI9TDK6"/>
<reference evidence="1" key="1">
    <citation type="submission" date="2015-06" db="EMBL/GenBank/DDBJ databases">
        <authorList>
            <person name="Nguyen H."/>
        </authorList>
    </citation>
    <scope>NUCLEOTIDE SEQUENCE</scope>
    <source>
        <strain evidence="1">DAOM 180753</strain>
    </source>
</reference>
<keyword evidence="2" id="KW-1185">Reference proteome</keyword>
<gene>
    <name evidence="1" type="ORF">VN97_g8059</name>
</gene>
<name>A0AAI9TDK6_PENTH</name>
<protein>
    <submittedName>
        <fullName evidence="1">Uncharacterized protein</fullName>
    </submittedName>
</protein>